<dbReference type="GO" id="GO:0045944">
    <property type="term" value="P:positive regulation of transcription by RNA polymerase II"/>
    <property type="evidence" value="ECO:0007669"/>
    <property type="project" value="TreeGrafter"/>
</dbReference>
<name>A0A8J5QEY1_9ASCO</name>
<gene>
    <name evidence="9" type="ORF">J8A68_005554</name>
</gene>
<proteinExistence type="predicted"/>
<dbReference type="InterPro" id="IPR000679">
    <property type="entry name" value="Znf_GATA"/>
</dbReference>
<feature type="compositionally biased region" description="Polar residues" evidence="7">
    <location>
        <begin position="533"/>
        <end position="552"/>
    </location>
</feature>
<dbReference type="PANTHER" id="PTHR10071">
    <property type="entry name" value="TRANSCRIPTION FACTOR GATA FAMILY MEMBER"/>
    <property type="match status" value="1"/>
</dbReference>
<feature type="domain" description="GATA-type" evidence="8">
    <location>
        <begin position="222"/>
        <end position="275"/>
    </location>
</feature>
<dbReference type="CDD" id="cd00202">
    <property type="entry name" value="ZnF_GATA"/>
    <property type="match status" value="1"/>
</dbReference>
<evidence type="ECO:0000256" key="6">
    <source>
        <dbReference type="PROSITE-ProRule" id="PRU00094"/>
    </source>
</evidence>
<feature type="compositionally biased region" description="Low complexity" evidence="7">
    <location>
        <begin position="506"/>
        <end position="532"/>
    </location>
</feature>
<feature type="compositionally biased region" description="Low complexity" evidence="7">
    <location>
        <begin position="178"/>
        <end position="219"/>
    </location>
</feature>
<feature type="compositionally biased region" description="Low complexity" evidence="7">
    <location>
        <begin position="107"/>
        <end position="131"/>
    </location>
</feature>
<dbReference type="InterPro" id="IPR039355">
    <property type="entry name" value="Transcription_factor_GATA"/>
</dbReference>
<dbReference type="GO" id="GO:0008270">
    <property type="term" value="F:zinc ion binding"/>
    <property type="evidence" value="ECO:0007669"/>
    <property type="project" value="UniProtKB-KW"/>
</dbReference>
<feature type="compositionally biased region" description="Polar residues" evidence="7">
    <location>
        <begin position="441"/>
        <end position="452"/>
    </location>
</feature>
<dbReference type="SMART" id="SM00401">
    <property type="entry name" value="ZnF_GATA"/>
    <property type="match status" value="1"/>
</dbReference>
<feature type="compositionally biased region" description="Low complexity" evidence="7">
    <location>
        <begin position="363"/>
        <end position="380"/>
    </location>
</feature>
<dbReference type="PROSITE" id="PS50114">
    <property type="entry name" value="GATA_ZN_FINGER_2"/>
    <property type="match status" value="1"/>
</dbReference>
<feature type="region of interest" description="Disordered" evidence="7">
    <location>
        <begin position="357"/>
        <end position="481"/>
    </location>
</feature>
<dbReference type="GO" id="GO:0000978">
    <property type="term" value="F:RNA polymerase II cis-regulatory region sequence-specific DNA binding"/>
    <property type="evidence" value="ECO:0007669"/>
    <property type="project" value="TreeGrafter"/>
</dbReference>
<dbReference type="PANTHER" id="PTHR10071:SF281">
    <property type="entry name" value="BOX A-BINDING FACTOR-RELATED"/>
    <property type="match status" value="1"/>
</dbReference>
<dbReference type="GO" id="GO:0000981">
    <property type="term" value="F:DNA-binding transcription factor activity, RNA polymerase II-specific"/>
    <property type="evidence" value="ECO:0007669"/>
    <property type="project" value="TreeGrafter"/>
</dbReference>
<comment type="caution">
    <text evidence="9">The sequence shown here is derived from an EMBL/GenBank/DDBJ whole genome shotgun (WGS) entry which is preliminary data.</text>
</comment>
<feature type="compositionally biased region" description="Low complexity" evidence="7">
    <location>
        <begin position="453"/>
        <end position="481"/>
    </location>
</feature>
<evidence type="ECO:0000259" key="8">
    <source>
        <dbReference type="PROSITE" id="PS50114"/>
    </source>
</evidence>
<sequence>MTSFTTTPEVYDNQQSTTNSNTNSNNNDSSIVDLFYSAKKLLKFQPRIDNRFIRQQQGQQQSQQQSVQQIQMNSPVNNIILHDNVLDLLSPLSIEDLKNNNNHMINSINNIPSSSSNTTTRPIKPITTTSTASSNFKITTPNSENSSPGNSNTFIKQEPYIKQKSNLTSSLSRLNENNTTSQQQQVPQQPQSNTTSTAPTPSTTTTSTPGSTASTPSGVAAAQKPTECFNCKTLKTPLWRKDAEGNTLCNACGLFLKLHGTTRPLSLKTDVIKKRASRKSTTTTKLSTSQPINGNQFISTFTNKTDFNKLKPVAPGPVPSSSLPTTNTNYSSPSGSVSGSAAQRYKNILILPKPTSGTNIAKSIPIPSQSSPQPFSPSSPYTINTNQPFKRKKSEVNMVAGMGGGEDGSGMSMNMPSFTNRNRISSSTSLTNNSTILSSSQKRNSFTSLSFQSNSLNRRTSLSRKQMNNNNTSNTPTSSLTSTNINILNQRFPQAVYFDTLPPPQQSQSQQPPQPQQPLLHHQQSQSQLSQQFTPSMSRNNSATTLMNNPNSAGAIMESATNTTGGTPGSNTSSPSFMLYQGGVDSPASVPATPLNVNDLLPSSGMKNTTTPSSSNRSLFTPSHSSASLFQSQQPQPQQYHSLQQQQQMSDYYVNNIEGGIQYHHHKSQPRHQQSVILEQYRASKPPMVVHEGIQDEMIMMDPMAMIDEGGGDVDMGGNGVEKNNMTMGGIDFDDFFKIAENGGDGGIGGMGDGEGFDKVTGEINLSILNGNVNGGVSGGGVGRVVGGGHVSGSGGGGNGGEYKDLDWLKFEI</sequence>
<feature type="region of interest" description="Disordered" evidence="7">
    <location>
        <begin position="1"/>
        <end position="28"/>
    </location>
</feature>
<reference evidence="9 10" key="1">
    <citation type="journal article" date="2021" name="DNA Res.">
        <title>Genome analysis of Candida subhashii reveals its hybrid nature and dual mitochondrial genome conformations.</title>
        <authorList>
            <person name="Mixao V."/>
            <person name="Hegedusova E."/>
            <person name="Saus E."/>
            <person name="Pryszcz L.P."/>
            <person name="Cillingova A."/>
            <person name="Nosek J."/>
            <person name="Gabaldon T."/>
        </authorList>
    </citation>
    <scope>NUCLEOTIDE SEQUENCE [LARGE SCALE GENOMIC DNA]</scope>
    <source>
        <strain evidence="9 10">CBS 10753</strain>
    </source>
</reference>
<feature type="compositionally biased region" description="Low complexity" evidence="7">
    <location>
        <begin position="139"/>
        <end position="153"/>
    </location>
</feature>
<feature type="compositionally biased region" description="Low complexity" evidence="7">
    <location>
        <begin position="561"/>
        <end position="576"/>
    </location>
</feature>
<dbReference type="FunFam" id="3.30.50.10:FF:000007">
    <property type="entry name" value="Nitrogen regulatory AreA, N-terminal"/>
    <property type="match status" value="1"/>
</dbReference>
<dbReference type="GO" id="GO:0005634">
    <property type="term" value="C:nucleus"/>
    <property type="evidence" value="ECO:0007669"/>
    <property type="project" value="UniProtKB-SubCell"/>
</dbReference>
<accession>A0A8J5QEY1</accession>
<feature type="region of interest" description="Disordered" evidence="7">
    <location>
        <begin position="175"/>
        <end position="222"/>
    </location>
</feature>
<feature type="compositionally biased region" description="Polar residues" evidence="7">
    <location>
        <begin position="319"/>
        <end position="330"/>
    </location>
</feature>
<keyword evidence="5" id="KW-0539">Nucleus</keyword>
<dbReference type="EMBL" id="JAGSYN010000272">
    <property type="protein sequence ID" value="KAG7660879.1"/>
    <property type="molecule type" value="Genomic_DNA"/>
</dbReference>
<dbReference type="AlphaFoldDB" id="A0A8J5QEY1"/>
<evidence type="ECO:0000256" key="2">
    <source>
        <dbReference type="ARBA" id="ARBA00022723"/>
    </source>
</evidence>
<feature type="compositionally biased region" description="Low complexity" evidence="7">
    <location>
        <begin position="409"/>
        <end position="440"/>
    </location>
</feature>
<evidence type="ECO:0000313" key="10">
    <source>
        <dbReference type="Proteomes" id="UP000694255"/>
    </source>
</evidence>
<feature type="compositionally biased region" description="Polar residues" evidence="7">
    <location>
        <begin position="605"/>
        <end position="624"/>
    </location>
</feature>
<organism evidence="9 10">
    <name type="scientific">[Candida] subhashii</name>
    <dbReference type="NCBI Taxonomy" id="561895"/>
    <lineage>
        <taxon>Eukaryota</taxon>
        <taxon>Fungi</taxon>
        <taxon>Dikarya</taxon>
        <taxon>Ascomycota</taxon>
        <taxon>Saccharomycotina</taxon>
        <taxon>Pichiomycetes</taxon>
        <taxon>Debaryomycetaceae</taxon>
        <taxon>Spathaspora</taxon>
    </lineage>
</organism>
<comment type="subcellular location">
    <subcellularLocation>
        <location evidence="1">Nucleus</location>
    </subcellularLocation>
</comment>
<evidence type="ECO:0000256" key="7">
    <source>
        <dbReference type="SAM" id="MobiDB-lite"/>
    </source>
</evidence>
<evidence type="ECO:0000256" key="3">
    <source>
        <dbReference type="ARBA" id="ARBA00022771"/>
    </source>
</evidence>
<feature type="compositionally biased region" description="Low complexity" evidence="7">
    <location>
        <begin position="625"/>
        <end position="638"/>
    </location>
</feature>
<evidence type="ECO:0000313" key="9">
    <source>
        <dbReference type="EMBL" id="KAG7660879.1"/>
    </source>
</evidence>
<keyword evidence="3 6" id="KW-0863">Zinc-finger</keyword>
<feature type="region of interest" description="Disordered" evidence="7">
    <location>
        <begin position="107"/>
        <end position="159"/>
    </location>
</feature>
<dbReference type="PROSITE" id="PS00344">
    <property type="entry name" value="GATA_ZN_FINGER_1"/>
    <property type="match status" value="1"/>
</dbReference>
<keyword evidence="2" id="KW-0479">Metal-binding</keyword>
<keyword evidence="4" id="KW-0862">Zinc</keyword>
<keyword evidence="10" id="KW-1185">Reference proteome</keyword>
<evidence type="ECO:0000256" key="1">
    <source>
        <dbReference type="ARBA" id="ARBA00004123"/>
    </source>
</evidence>
<dbReference type="GeneID" id="73472354"/>
<dbReference type="GO" id="GO:0000122">
    <property type="term" value="P:negative regulation of transcription by RNA polymerase II"/>
    <property type="evidence" value="ECO:0007669"/>
    <property type="project" value="TreeGrafter"/>
</dbReference>
<feature type="compositionally biased region" description="Low complexity" evidence="7">
    <location>
        <begin position="12"/>
        <end position="28"/>
    </location>
</feature>
<evidence type="ECO:0000256" key="5">
    <source>
        <dbReference type="ARBA" id="ARBA00023242"/>
    </source>
</evidence>
<dbReference type="Proteomes" id="UP000694255">
    <property type="component" value="Unassembled WGS sequence"/>
</dbReference>
<dbReference type="OrthoDB" id="515401at2759"/>
<feature type="region of interest" description="Disordered" evidence="7">
    <location>
        <begin position="313"/>
        <end position="338"/>
    </location>
</feature>
<evidence type="ECO:0000256" key="4">
    <source>
        <dbReference type="ARBA" id="ARBA00022833"/>
    </source>
</evidence>
<dbReference type="Pfam" id="PF00320">
    <property type="entry name" value="GATA"/>
    <property type="match status" value="1"/>
</dbReference>
<dbReference type="RefSeq" id="XP_049261112.1">
    <property type="nucleotide sequence ID" value="XM_049409633.1"/>
</dbReference>
<feature type="region of interest" description="Disordered" evidence="7">
    <location>
        <begin position="498"/>
        <end position="638"/>
    </location>
</feature>
<protein>
    <submittedName>
        <fullName evidence="9">GLN3</fullName>
    </submittedName>
</protein>